<evidence type="ECO:0000313" key="2">
    <source>
        <dbReference type="EMBL" id="MBF2736010.1"/>
    </source>
</evidence>
<dbReference type="EMBL" id="JADHEI010000063">
    <property type="protein sequence ID" value="MBF2736010.1"/>
    <property type="molecule type" value="Genomic_DNA"/>
</dbReference>
<feature type="domain" description="Schlafen AlbA-2" evidence="1">
    <location>
        <begin position="17"/>
        <end position="130"/>
    </location>
</feature>
<dbReference type="Pfam" id="PF13749">
    <property type="entry name" value="HATPase_c_4"/>
    <property type="match status" value="1"/>
</dbReference>
<dbReference type="InterPro" id="IPR007421">
    <property type="entry name" value="Schlafen_AlbA_2_dom"/>
</dbReference>
<reference evidence="2" key="1">
    <citation type="submission" date="2020-10" db="EMBL/GenBank/DDBJ databases">
        <title>An improved Amphimedon queenslandica hologenome assembly reveals how three proteobacterial symbionts can extend the metabolic phenotypic of their marine sponge host.</title>
        <authorList>
            <person name="Degnan B."/>
            <person name="Degnan S."/>
            <person name="Xiang X."/>
        </authorList>
    </citation>
    <scope>NUCLEOTIDE SEQUENCE</scope>
    <source>
        <strain evidence="2">AqS2</strain>
    </source>
</reference>
<accession>A0A930UDQ6</accession>
<evidence type="ECO:0000313" key="3">
    <source>
        <dbReference type="Proteomes" id="UP000604381"/>
    </source>
</evidence>
<dbReference type="InterPro" id="IPR038475">
    <property type="entry name" value="RecG_C_sf"/>
</dbReference>
<name>A0A930UDQ6_9GAMM</name>
<dbReference type="Proteomes" id="UP000604381">
    <property type="component" value="Unassembled WGS sequence"/>
</dbReference>
<dbReference type="Gene3D" id="3.30.565.60">
    <property type="match status" value="1"/>
</dbReference>
<sequence>MRTTPEQIDRWRAAPSEHQRLEFKSARTQFDNENLYEYCVALANEGGGHLILGIEDKPPRPVVGTTAFNNPIDMEEKLYRVLRFRVDIEEVSHPDGRVLVFHITGRPHGMAYEHKGRYLMRSGASTVPMSQDHLRRIFDEGKPDWLEEPCKEALTVDEVVDLLDTQTFFELLKLSYPSSSMRVIDRLVTREMIDRTANGYSIRRIGALLLAKRLEDFPFETRKKAPRVIVYTGASKRNTKLDQIWDTGYAVGFKSLVQFVMWLIPQNEIIEDALRREVKLVPVDAIRELIANALIHQDFTLTGVRVMIELYADRVEISSPGAPLVSVDRFIDENQSRNERFTDIMRLFSICEEKGSGIDEVINAAEFSQLPAPSFRAETRLTRAILYGPRPFEEMDRDARMRACYQHCALQHVLGKKMTNQSLRDRFKLSESKSAVISQIIGYTLESGLIIPDPTVGRSRKYARYLPFWA</sequence>
<organism evidence="2 3">
    <name type="scientific">Candidatus Amphirhobacter heronislandensis</name>
    <dbReference type="NCBI Taxonomy" id="1732024"/>
    <lineage>
        <taxon>Bacteria</taxon>
        <taxon>Pseudomonadati</taxon>
        <taxon>Pseudomonadota</taxon>
        <taxon>Gammaproteobacteria</taxon>
        <taxon>Candidatus Tethybacterales</taxon>
        <taxon>Candidatus Tethybacteraceae</taxon>
        <taxon>Candidatus Amphirhobacter</taxon>
    </lineage>
</organism>
<comment type="caution">
    <text evidence="2">The sequence shown here is derived from an EMBL/GenBank/DDBJ whole genome shotgun (WGS) entry which is preliminary data.</text>
</comment>
<dbReference type="Gene3D" id="3.30.950.30">
    <property type="entry name" value="Schlafen, AAA domain"/>
    <property type="match status" value="1"/>
</dbReference>
<dbReference type="Pfam" id="PF04326">
    <property type="entry name" value="SLFN_AlbA_2"/>
    <property type="match status" value="1"/>
</dbReference>
<dbReference type="PANTHER" id="PTHR30595:SF6">
    <property type="entry name" value="SCHLAFEN ALBA-2 DOMAIN-CONTAINING PROTEIN"/>
    <property type="match status" value="1"/>
</dbReference>
<dbReference type="InterPro" id="IPR038461">
    <property type="entry name" value="Schlafen_AlbA_2_dom_sf"/>
</dbReference>
<protein>
    <submittedName>
        <fullName evidence="2">DNA binding domain-containing protein</fullName>
    </submittedName>
</protein>
<evidence type="ECO:0000259" key="1">
    <source>
        <dbReference type="Pfam" id="PF04326"/>
    </source>
</evidence>
<gene>
    <name evidence="2" type="ORF">ISN26_08130</name>
</gene>
<dbReference type="AlphaFoldDB" id="A0A930UDQ6"/>
<proteinExistence type="predicted"/>
<keyword evidence="3" id="KW-1185">Reference proteome</keyword>
<dbReference type="PANTHER" id="PTHR30595">
    <property type="entry name" value="GLPR-RELATED TRANSCRIPTIONAL REPRESSOR"/>
    <property type="match status" value="1"/>
</dbReference>